<dbReference type="PANTHER" id="PTHR46558:SF4">
    <property type="entry name" value="DNA-BIDING PHAGE PROTEIN"/>
    <property type="match status" value="1"/>
</dbReference>
<dbReference type="InterPro" id="IPR001387">
    <property type="entry name" value="Cro/C1-type_HTH"/>
</dbReference>
<reference evidence="3 4" key="1">
    <citation type="submission" date="2018-09" db="EMBL/GenBank/DDBJ databases">
        <title>Genomic Encyclopedia of Type Strains, Phase III (KMG-III): the genomes of soil and plant-associated and newly described type strains.</title>
        <authorList>
            <person name="Whitman W."/>
        </authorList>
    </citation>
    <scope>NUCLEOTIDE SEQUENCE [LARGE SCALE GENOMIC DNA]</scope>
    <source>
        <strain evidence="3 4">CECT 7938</strain>
    </source>
</reference>
<gene>
    <name evidence="3" type="ORF">DFQ12_5472</name>
</gene>
<dbReference type="AlphaFoldDB" id="A0A420ADM1"/>
<keyword evidence="4" id="KW-1185">Reference proteome</keyword>
<accession>A0A420ADM1</accession>
<dbReference type="SMART" id="SM00530">
    <property type="entry name" value="HTH_XRE"/>
    <property type="match status" value="1"/>
</dbReference>
<proteinExistence type="predicted"/>
<dbReference type="RefSeq" id="WP_120262030.1">
    <property type="nucleotide sequence ID" value="NZ_RAPY01000008.1"/>
</dbReference>
<evidence type="ECO:0000259" key="2">
    <source>
        <dbReference type="PROSITE" id="PS50943"/>
    </source>
</evidence>
<dbReference type="Gene3D" id="1.10.260.40">
    <property type="entry name" value="lambda repressor-like DNA-binding domains"/>
    <property type="match status" value="1"/>
</dbReference>
<dbReference type="CDD" id="cd00093">
    <property type="entry name" value="HTH_XRE"/>
    <property type="match status" value="1"/>
</dbReference>
<protein>
    <submittedName>
        <fullName evidence="3">Transcriptional regulator with XRE-family HTH domain</fullName>
    </submittedName>
</protein>
<name>A0A420ADM1_SPHD1</name>
<dbReference type="PROSITE" id="PS50943">
    <property type="entry name" value="HTH_CROC1"/>
    <property type="match status" value="1"/>
</dbReference>
<dbReference type="SUPFAM" id="SSF47413">
    <property type="entry name" value="lambda repressor-like DNA-binding domains"/>
    <property type="match status" value="1"/>
</dbReference>
<dbReference type="PANTHER" id="PTHR46558">
    <property type="entry name" value="TRACRIPTIONAL REGULATORY PROTEIN-RELATED-RELATED"/>
    <property type="match status" value="1"/>
</dbReference>
<dbReference type="OrthoDB" id="959032at2"/>
<organism evidence="3 4">
    <name type="scientific">Sphingobacterium detergens</name>
    <dbReference type="NCBI Taxonomy" id="1145106"/>
    <lineage>
        <taxon>Bacteria</taxon>
        <taxon>Pseudomonadati</taxon>
        <taxon>Bacteroidota</taxon>
        <taxon>Sphingobacteriia</taxon>
        <taxon>Sphingobacteriales</taxon>
        <taxon>Sphingobacteriaceae</taxon>
        <taxon>Sphingobacterium</taxon>
    </lineage>
</organism>
<evidence type="ECO:0000313" key="3">
    <source>
        <dbReference type="EMBL" id="RKE42559.1"/>
    </source>
</evidence>
<dbReference type="Proteomes" id="UP000286246">
    <property type="component" value="Unassembled WGS sequence"/>
</dbReference>
<comment type="caution">
    <text evidence="3">The sequence shown here is derived from an EMBL/GenBank/DDBJ whole genome shotgun (WGS) entry which is preliminary data.</text>
</comment>
<keyword evidence="1" id="KW-0238">DNA-binding</keyword>
<sequence length="123" mass="14271">MKKPNKKIECSKLVIGSVLKKHRIQHGYTQNEIADLIHVSRPCYSSWENDYHEIPLSKLLQLAECYNLELMSFIAEIIQEDSSIHDNQENIIAKQITNLNSDINQMKELLGEILIKQNDGYFI</sequence>
<evidence type="ECO:0000313" key="4">
    <source>
        <dbReference type="Proteomes" id="UP000286246"/>
    </source>
</evidence>
<dbReference type="EMBL" id="RAPY01000008">
    <property type="protein sequence ID" value="RKE42559.1"/>
    <property type="molecule type" value="Genomic_DNA"/>
</dbReference>
<dbReference type="GO" id="GO:0003677">
    <property type="term" value="F:DNA binding"/>
    <property type="evidence" value="ECO:0007669"/>
    <property type="project" value="UniProtKB-KW"/>
</dbReference>
<dbReference type="Pfam" id="PF01381">
    <property type="entry name" value="HTH_3"/>
    <property type="match status" value="1"/>
</dbReference>
<evidence type="ECO:0000256" key="1">
    <source>
        <dbReference type="ARBA" id="ARBA00023125"/>
    </source>
</evidence>
<dbReference type="InterPro" id="IPR010982">
    <property type="entry name" value="Lambda_DNA-bd_dom_sf"/>
</dbReference>
<feature type="domain" description="HTH cro/C1-type" evidence="2">
    <location>
        <begin position="19"/>
        <end position="74"/>
    </location>
</feature>